<evidence type="ECO:0000313" key="6">
    <source>
        <dbReference type="Proteomes" id="UP000014254"/>
    </source>
</evidence>
<dbReference type="PROSITE" id="PS51037">
    <property type="entry name" value="YEATS"/>
    <property type="match status" value="1"/>
</dbReference>
<protein>
    <recommendedName>
        <fullName evidence="4">YEATS domain-containing protein</fullName>
    </recommendedName>
</protein>
<evidence type="ECO:0000256" key="2">
    <source>
        <dbReference type="PROSITE-ProRule" id="PRU00376"/>
    </source>
</evidence>
<dbReference type="GO" id="GO:0005634">
    <property type="term" value="C:nucleus"/>
    <property type="evidence" value="ECO:0007669"/>
    <property type="project" value="UniProtKB-SubCell"/>
</dbReference>
<accession>S2KEN0</accession>
<evidence type="ECO:0000259" key="4">
    <source>
        <dbReference type="PROSITE" id="PS51037"/>
    </source>
</evidence>
<dbReference type="OMA" id="HTYKIAD"/>
<reference evidence="6" key="1">
    <citation type="submission" date="2013-05" db="EMBL/GenBank/DDBJ databases">
        <title>The Genome sequence of Mucor circinelloides f. circinelloides 1006PhL.</title>
        <authorList>
            <consortium name="The Broad Institute Genomics Platform"/>
            <person name="Cuomo C."/>
            <person name="Earl A."/>
            <person name="Findley K."/>
            <person name="Lee S.C."/>
            <person name="Walker B."/>
            <person name="Young S."/>
            <person name="Zeng Q."/>
            <person name="Gargeya S."/>
            <person name="Fitzgerald M."/>
            <person name="Haas B."/>
            <person name="Abouelleil A."/>
            <person name="Allen A.W."/>
            <person name="Alvarado L."/>
            <person name="Arachchi H.M."/>
            <person name="Berlin A.M."/>
            <person name="Chapman S.B."/>
            <person name="Gainer-Dewar J."/>
            <person name="Goldberg J."/>
            <person name="Griggs A."/>
            <person name="Gujja S."/>
            <person name="Hansen M."/>
            <person name="Howarth C."/>
            <person name="Imamovic A."/>
            <person name="Ireland A."/>
            <person name="Larimer J."/>
            <person name="McCowan C."/>
            <person name="Murphy C."/>
            <person name="Pearson M."/>
            <person name="Poon T.W."/>
            <person name="Priest M."/>
            <person name="Roberts A."/>
            <person name="Saif S."/>
            <person name="Shea T."/>
            <person name="Sisk P."/>
            <person name="Sykes S."/>
            <person name="Wortman J."/>
            <person name="Nusbaum C."/>
            <person name="Birren B."/>
        </authorList>
    </citation>
    <scope>NUCLEOTIDE SEQUENCE [LARGE SCALE GENOMIC DNA]</scope>
    <source>
        <strain evidence="6">1006PhL</strain>
    </source>
</reference>
<comment type="subcellular location">
    <subcellularLocation>
        <location evidence="2">Nucleus</location>
    </subcellularLocation>
</comment>
<dbReference type="InterPro" id="IPR038704">
    <property type="entry name" value="YEAST_sf"/>
</dbReference>
<feature type="compositionally biased region" description="Acidic residues" evidence="3">
    <location>
        <begin position="255"/>
        <end position="265"/>
    </location>
</feature>
<name>S2KEN0_MUCC1</name>
<feature type="region of interest" description="Disordered" evidence="3">
    <location>
        <begin position="408"/>
        <end position="472"/>
    </location>
</feature>
<dbReference type="PANTHER" id="PTHR23195">
    <property type="entry name" value="YEATS DOMAIN"/>
    <property type="match status" value="1"/>
</dbReference>
<feature type="domain" description="YEATS" evidence="4">
    <location>
        <begin position="1"/>
        <end position="138"/>
    </location>
</feature>
<organism evidence="5 6">
    <name type="scientific">Mucor circinelloides f. circinelloides (strain 1006PhL)</name>
    <name type="common">Mucormycosis agent</name>
    <name type="synonym">Calyptromyces circinelloides</name>
    <dbReference type="NCBI Taxonomy" id="1220926"/>
    <lineage>
        <taxon>Eukaryota</taxon>
        <taxon>Fungi</taxon>
        <taxon>Fungi incertae sedis</taxon>
        <taxon>Mucoromycota</taxon>
        <taxon>Mucoromycotina</taxon>
        <taxon>Mucoromycetes</taxon>
        <taxon>Mucorales</taxon>
        <taxon>Mucorineae</taxon>
        <taxon>Mucoraceae</taxon>
        <taxon>Mucor</taxon>
    </lineage>
</organism>
<dbReference type="AlphaFoldDB" id="S2KEN0"/>
<evidence type="ECO:0000313" key="5">
    <source>
        <dbReference type="EMBL" id="EPB90805.1"/>
    </source>
</evidence>
<keyword evidence="1 2" id="KW-0539">Nucleus</keyword>
<dbReference type="GO" id="GO:0000785">
    <property type="term" value="C:chromatin"/>
    <property type="evidence" value="ECO:0007669"/>
    <property type="project" value="UniProtKB-ARBA"/>
</dbReference>
<dbReference type="Gene3D" id="2.60.40.1970">
    <property type="entry name" value="YEATS domain"/>
    <property type="match status" value="1"/>
</dbReference>
<gene>
    <name evidence="5" type="ORF">HMPREF1544_02383</name>
</gene>
<evidence type="ECO:0000256" key="1">
    <source>
        <dbReference type="ARBA" id="ARBA00023242"/>
    </source>
</evidence>
<keyword evidence="6" id="KW-1185">Reference proteome</keyword>
<dbReference type="InterPro" id="IPR005033">
    <property type="entry name" value="YEATS"/>
</dbReference>
<feature type="region of interest" description="Disordered" evidence="3">
    <location>
        <begin position="141"/>
        <end position="276"/>
    </location>
</feature>
<feature type="compositionally biased region" description="Acidic residues" evidence="3">
    <location>
        <begin position="463"/>
        <end position="472"/>
    </location>
</feature>
<dbReference type="Pfam" id="PF03366">
    <property type="entry name" value="YEATS"/>
    <property type="match status" value="1"/>
</dbReference>
<evidence type="ECO:0000256" key="3">
    <source>
        <dbReference type="SAM" id="MobiDB-lite"/>
    </source>
</evidence>
<dbReference type="OrthoDB" id="1741717at2759"/>
<dbReference type="InterPro" id="IPR055129">
    <property type="entry name" value="YEATS_dom"/>
</dbReference>
<dbReference type="EMBL" id="KE123916">
    <property type="protein sequence ID" value="EPB90805.1"/>
    <property type="molecule type" value="Genomic_DNA"/>
</dbReference>
<dbReference type="STRING" id="1220926.S2KEN0"/>
<feature type="compositionally biased region" description="Low complexity" evidence="3">
    <location>
        <begin position="141"/>
        <end position="153"/>
    </location>
</feature>
<dbReference type="eggNOG" id="KOG3149">
    <property type="taxonomic scope" value="Eukaryota"/>
</dbReference>
<feature type="compositionally biased region" description="Polar residues" evidence="3">
    <location>
        <begin position="441"/>
        <end position="456"/>
    </location>
</feature>
<dbReference type="CDD" id="cd16905">
    <property type="entry name" value="YEATS_Taf14_like"/>
    <property type="match status" value="1"/>
</dbReference>
<dbReference type="VEuPathDB" id="FungiDB:HMPREF1544_02383"/>
<dbReference type="InParanoid" id="S2KEN0"/>
<sequence>MAVVTQDIKISCHNSVIKGHGAKSNDGHPWRNWKITLVAMDGEREVKGKLAMILDHVEYILHPTFEEPRRVKKEEPYVLQEKGWGEFDMRVVLYFTDNITDPQVLLFDLNFALATYSITHTVEFPNASPELVKLLSRDPSSASSSISVSVSSAPRKGGKKPASSTSTIENRQAKKKPISSSPHSKTAKKAKPDTKSITSAPSKKSRKSSVSSASPAPAPAFIAAPQSPVYDQPSPSDYSTHSSPSLIATSTPEVQPEEAEAEEEEMKAIHSRSSSDGSNRYIDHTYKIADVYNLNPIHHAKIDKRLRDKWDIPDISMMELAKRIYRMSPEQTIEFRSLIFDNTPEGIKTVIDPDGSVGIDLYSLGKPLLEKLWDFLADMASDDNESFTSQDHHESDLEFDSDVELGEYKSDDNYNSNYTDIDEPGFHQSDMESDNTDQHTKQTNGYHYTRTNSTENGYHDNSDMDIQDDDDY</sequence>
<dbReference type="GO" id="GO:0006355">
    <property type="term" value="P:regulation of DNA-templated transcription"/>
    <property type="evidence" value="ECO:0007669"/>
    <property type="project" value="InterPro"/>
</dbReference>
<proteinExistence type="predicted"/>
<feature type="compositionally biased region" description="Low complexity" evidence="3">
    <location>
        <begin position="208"/>
        <end position="245"/>
    </location>
</feature>
<dbReference type="Proteomes" id="UP000014254">
    <property type="component" value="Unassembled WGS sequence"/>
</dbReference>